<sequence>MVNTSGAGAAWPDAGGVNLKPDSTSQAGHQHRRCMQSRGSGGNGGTDSNDCLTPGDTGEPGGFGFAGNGGAGCLSGLGSLFIGNDGLRDGTGERREPPVVSATTGDRRLARNRP</sequence>
<organism evidence="2 3">
    <name type="scientific">Mycobacterium leprae</name>
    <dbReference type="NCBI Taxonomy" id="1769"/>
    <lineage>
        <taxon>Bacteria</taxon>
        <taxon>Bacillati</taxon>
        <taxon>Actinomycetota</taxon>
        <taxon>Actinomycetes</taxon>
        <taxon>Mycobacteriales</taxon>
        <taxon>Mycobacteriaceae</taxon>
        <taxon>Mycobacterium</taxon>
    </lineage>
</organism>
<dbReference type="AlphaFoldDB" id="A0AAD0KRM7"/>
<gene>
    <name evidence="2" type="ORF">DIJ64_05795</name>
</gene>
<feature type="compositionally biased region" description="Basic and acidic residues" evidence="1">
    <location>
        <begin position="105"/>
        <end position="114"/>
    </location>
</feature>
<feature type="compositionally biased region" description="Basic and acidic residues" evidence="1">
    <location>
        <begin position="86"/>
        <end position="97"/>
    </location>
</feature>
<evidence type="ECO:0000313" key="3">
    <source>
        <dbReference type="Proteomes" id="UP000249682"/>
    </source>
</evidence>
<feature type="region of interest" description="Disordered" evidence="1">
    <location>
        <begin position="1"/>
        <end position="63"/>
    </location>
</feature>
<accession>A0AAD0KRM7</accession>
<evidence type="ECO:0000256" key="1">
    <source>
        <dbReference type="SAM" id="MobiDB-lite"/>
    </source>
</evidence>
<dbReference type="Proteomes" id="UP000249682">
    <property type="component" value="Chromosome"/>
</dbReference>
<reference evidence="2 3" key="1">
    <citation type="submission" date="2018-05" db="EMBL/GenBank/DDBJ databases">
        <title>Evolution of small genomes with special reference to Mycobacterium leprae.</title>
        <authorList>
            <person name="Mohanty P.S."/>
            <person name="Bansal A.K."/>
            <person name="Gupta U.D."/>
            <person name="Naaz F."/>
            <person name="Dwivedi V.D."/>
            <person name="Singh H."/>
            <person name="Gupta G."/>
            <person name="Sharma S."/>
            <person name="Arora M."/>
        </authorList>
    </citation>
    <scope>NUCLEOTIDE SEQUENCE [LARGE SCALE GENOMIC DNA]</scope>
    <source>
        <strain evidence="2 3">MRHRU-235-G</strain>
    </source>
</reference>
<protein>
    <submittedName>
        <fullName evidence="2">Uncharacterized protein</fullName>
    </submittedName>
</protein>
<feature type="region of interest" description="Disordered" evidence="1">
    <location>
        <begin position="84"/>
        <end position="114"/>
    </location>
</feature>
<dbReference type="EMBL" id="CP029543">
    <property type="protein sequence ID" value="AWV47760.1"/>
    <property type="molecule type" value="Genomic_DNA"/>
</dbReference>
<name>A0AAD0KRM7_MYCLR</name>
<evidence type="ECO:0000313" key="2">
    <source>
        <dbReference type="EMBL" id="AWV47760.1"/>
    </source>
</evidence>
<feature type="compositionally biased region" description="Low complexity" evidence="1">
    <location>
        <begin position="46"/>
        <end position="57"/>
    </location>
</feature>
<proteinExistence type="predicted"/>